<dbReference type="Pfam" id="PF00635">
    <property type="entry name" value="Motile_Sperm"/>
    <property type="match status" value="1"/>
</dbReference>
<evidence type="ECO:0000256" key="2">
    <source>
        <dbReference type="ARBA" id="ARBA00008932"/>
    </source>
</evidence>
<dbReference type="EMBL" id="AMQM01000740">
    <property type="status" value="NOT_ANNOTATED_CDS"/>
    <property type="molecule type" value="Genomic_DNA"/>
</dbReference>
<keyword evidence="5" id="KW-0175">Coiled coil</keyword>
<dbReference type="GO" id="GO:0090158">
    <property type="term" value="P:endoplasmic reticulum membrane organization"/>
    <property type="evidence" value="ECO:0000318"/>
    <property type="project" value="GO_Central"/>
</dbReference>
<keyword evidence="4" id="KW-1133">Transmembrane helix</keyword>
<dbReference type="InterPro" id="IPR016763">
    <property type="entry name" value="VAP"/>
</dbReference>
<protein>
    <recommendedName>
        <fullName evidence="7">MSP domain-containing protein</fullName>
    </recommendedName>
</protein>
<dbReference type="AlphaFoldDB" id="T1FY67"/>
<evidence type="ECO:0000313" key="8">
    <source>
        <dbReference type="EMBL" id="ESO01862.1"/>
    </source>
</evidence>
<proteinExistence type="inferred from homology"/>
<dbReference type="CTD" id="20213765"/>
<evidence type="ECO:0000313" key="9">
    <source>
        <dbReference type="EnsemblMetazoa" id="HelroP65374"/>
    </source>
</evidence>
<dbReference type="PANTHER" id="PTHR10809:SF6">
    <property type="entry name" value="AT11025P-RELATED"/>
    <property type="match status" value="1"/>
</dbReference>
<keyword evidence="3" id="KW-0812">Transmembrane</keyword>
<evidence type="ECO:0000313" key="10">
    <source>
        <dbReference type="Proteomes" id="UP000015101"/>
    </source>
</evidence>
<evidence type="ECO:0000256" key="3">
    <source>
        <dbReference type="ARBA" id="ARBA00022692"/>
    </source>
</evidence>
<dbReference type="Proteomes" id="UP000015101">
    <property type="component" value="Unassembled WGS sequence"/>
</dbReference>
<dbReference type="HOGENOM" id="CLU_032848_4_1_1"/>
<organism evidence="9 10">
    <name type="scientific">Helobdella robusta</name>
    <name type="common">Californian leech</name>
    <dbReference type="NCBI Taxonomy" id="6412"/>
    <lineage>
        <taxon>Eukaryota</taxon>
        <taxon>Metazoa</taxon>
        <taxon>Spiralia</taxon>
        <taxon>Lophotrochozoa</taxon>
        <taxon>Annelida</taxon>
        <taxon>Clitellata</taxon>
        <taxon>Hirudinea</taxon>
        <taxon>Rhynchobdellida</taxon>
        <taxon>Glossiphoniidae</taxon>
        <taxon>Helobdella</taxon>
    </lineage>
</organism>
<dbReference type="RefSeq" id="XP_009019270.1">
    <property type="nucleotide sequence ID" value="XM_009021022.1"/>
</dbReference>
<dbReference type="FunFam" id="2.60.40.10:FF:000334">
    <property type="entry name" value="vesicle-associated membrane protein-associated protein A isoform X1"/>
    <property type="match status" value="1"/>
</dbReference>
<keyword evidence="6" id="KW-0472">Membrane</keyword>
<evidence type="ECO:0000256" key="6">
    <source>
        <dbReference type="ARBA" id="ARBA00023136"/>
    </source>
</evidence>
<evidence type="ECO:0000256" key="4">
    <source>
        <dbReference type="ARBA" id="ARBA00022989"/>
    </source>
</evidence>
<reference evidence="10" key="1">
    <citation type="submission" date="2012-12" db="EMBL/GenBank/DDBJ databases">
        <authorList>
            <person name="Hellsten U."/>
            <person name="Grimwood J."/>
            <person name="Chapman J.A."/>
            <person name="Shapiro H."/>
            <person name="Aerts A."/>
            <person name="Otillar R.P."/>
            <person name="Terry A.Y."/>
            <person name="Boore J.L."/>
            <person name="Simakov O."/>
            <person name="Marletaz F."/>
            <person name="Cho S.-J."/>
            <person name="Edsinger-Gonzales E."/>
            <person name="Havlak P."/>
            <person name="Kuo D.-H."/>
            <person name="Larsson T."/>
            <person name="Lv J."/>
            <person name="Arendt D."/>
            <person name="Savage R."/>
            <person name="Osoegawa K."/>
            <person name="de Jong P."/>
            <person name="Lindberg D.R."/>
            <person name="Seaver E.C."/>
            <person name="Weisblat D.A."/>
            <person name="Putnam N.H."/>
            <person name="Grigoriev I.V."/>
            <person name="Rokhsar D.S."/>
        </authorList>
    </citation>
    <scope>NUCLEOTIDE SEQUENCE</scope>
</reference>
<dbReference type="GO" id="GO:0005886">
    <property type="term" value="C:plasma membrane"/>
    <property type="evidence" value="ECO:0000318"/>
    <property type="project" value="GO_Central"/>
</dbReference>
<dbReference type="GO" id="GO:0061817">
    <property type="term" value="P:endoplasmic reticulum-plasma membrane tethering"/>
    <property type="evidence" value="ECO:0000318"/>
    <property type="project" value="GO_Central"/>
</dbReference>
<dbReference type="SUPFAM" id="SSF49354">
    <property type="entry name" value="PapD-like"/>
    <property type="match status" value="1"/>
</dbReference>
<dbReference type="STRING" id="6412.T1FY67"/>
<dbReference type="EnsemblMetazoa" id="HelroT65374">
    <property type="protein sequence ID" value="HelroP65374"/>
    <property type="gene ID" value="HelroG65374"/>
</dbReference>
<dbReference type="InterPro" id="IPR000535">
    <property type="entry name" value="MSP_dom"/>
</dbReference>
<dbReference type="InterPro" id="IPR008962">
    <property type="entry name" value="PapD-like_sf"/>
</dbReference>
<name>T1FY67_HELRO</name>
<accession>T1FY67</accession>
<dbReference type="GO" id="GO:0043495">
    <property type="term" value="F:protein-membrane adaptor activity"/>
    <property type="evidence" value="ECO:0000318"/>
    <property type="project" value="GO_Central"/>
</dbReference>
<dbReference type="OMA" id="XSTSAAS"/>
<gene>
    <name evidence="9" type="primary">20213765</name>
    <name evidence="8" type="ORF">HELRODRAFT_65374</name>
</gene>
<dbReference type="InParanoid" id="T1FY67"/>
<dbReference type="PANTHER" id="PTHR10809">
    <property type="entry name" value="VESICLE-ASSOCIATED MEMBRANE PROTEIN-ASSOCIATED PROTEIN"/>
    <property type="match status" value="1"/>
</dbReference>
<comment type="subcellular location">
    <subcellularLocation>
        <location evidence="1">Membrane</location>
        <topology evidence="1">Single-pass type IV membrane protein</topology>
    </subcellularLocation>
</comment>
<evidence type="ECO:0000256" key="1">
    <source>
        <dbReference type="ARBA" id="ARBA00004211"/>
    </source>
</evidence>
<reference evidence="9" key="3">
    <citation type="submission" date="2015-06" db="UniProtKB">
        <authorList>
            <consortium name="EnsemblMetazoa"/>
        </authorList>
    </citation>
    <scope>IDENTIFICATION</scope>
</reference>
<dbReference type="PROSITE" id="PS50202">
    <property type="entry name" value="MSP"/>
    <property type="match status" value="1"/>
</dbReference>
<dbReference type="KEGG" id="hro:HELRODRAFT_65374"/>
<dbReference type="OrthoDB" id="264603at2759"/>
<dbReference type="GO" id="GO:0005789">
    <property type="term" value="C:endoplasmic reticulum membrane"/>
    <property type="evidence" value="ECO:0000318"/>
    <property type="project" value="GO_Central"/>
</dbReference>
<feature type="domain" description="MSP" evidence="7">
    <location>
        <begin position="7"/>
        <end position="126"/>
    </location>
</feature>
<dbReference type="FunCoup" id="T1FY67">
    <property type="interactions" value="39"/>
</dbReference>
<reference evidence="8 10" key="2">
    <citation type="journal article" date="2013" name="Nature">
        <title>Insights into bilaterian evolution from three spiralian genomes.</title>
        <authorList>
            <person name="Simakov O."/>
            <person name="Marletaz F."/>
            <person name="Cho S.J."/>
            <person name="Edsinger-Gonzales E."/>
            <person name="Havlak P."/>
            <person name="Hellsten U."/>
            <person name="Kuo D.H."/>
            <person name="Larsson T."/>
            <person name="Lv J."/>
            <person name="Arendt D."/>
            <person name="Savage R."/>
            <person name="Osoegawa K."/>
            <person name="de Jong P."/>
            <person name="Grimwood J."/>
            <person name="Chapman J.A."/>
            <person name="Shapiro H."/>
            <person name="Aerts A."/>
            <person name="Otillar R.P."/>
            <person name="Terry A.Y."/>
            <person name="Boore J.L."/>
            <person name="Grigoriev I.V."/>
            <person name="Lindberg D.R."/>
            <person name="Seaver E.C."/>
            <person name="Weisblat D.A."/>
            <person name="Putnam N.H."/>
            <person name="Rokhsar D.S."/>
        </authorList>
    </citation>
    <scope>NUCLEOTIDE SEQUENCE</scope>
</reference>
<dbReference type="GeneID" id="20213765"/>
<sequence length="137" mass="15673">MAKQDQVLILNPPSEIKFTGPFTEIVQTDLELTNPSSRKVMFKVKTTAPKRYCVRPNSGIIEPGAKLSITLMLQPYNHEQQNEKNKHKFMVQSMFAPDGHIENPETLWKEASPDVLMDAKLRCVFEDPTVRIFTNNL</sequence>
<evidence type="ECO:0000256" key="5">
    <source>
        <dbReference type="ARBA" id="ARBA00023054"/>
    </source>
</evidence>
<keyword evidence="10" id="KW-1185">Reference proteome</keyword>
<dbReference type="InterPro" id="IPR013783">
    <property type="entry name" value="Ig-like_fold"/>
</dbReference>
<dbReference type="EMBL" id="KB096742">
    <property type="protein sequence ID" value="ESO01862.1"/>
    <property type="molecule type" value="Genomic_DNA"/>
</dbReference>
<dbReference type="Gene3D" id="2.60.40.10">
    <property type="entry name" value="Immunoglobulins"/>
    <property type="match status" value="1"/>
</dbReference>
<dbReference type="eggNOG" id="KOG0439">
    <property type="taxonomic scope" value="Eukaryota"/>
</dbReference>
<comment type="similarity">
    <text evidence="2">Belongs to the VAMP-associated protein (VAP) (TC 9.B.17) family.</text>
</comment>
<evidence type="ECO:0000259" key="7">
    <source>
        <dbReference type="PROSITE" id="PS50202"/>
    </source>
</evidence>